<evidence type="ECO:0000313" key="4">
    <source>
        <dbReference type="Proteomes" id="UP000276260"/>
    </source>
</evidence>
<gene>
    <name evidence="3" type="ORF">EIK76_08945</name>
</gene>
<dbReference type="GO" id="GO:0004300">
    <property type="term" value="F:enoyl-CoA hydratase activity"/>
    <property type="evidence" value="ECO:0007669"/>
    <property type="project" value="UniProtKB-EC"/>
</dbReference>
<keyword evidence="4" id="KW-1185">Reference proteome</keyword>
<dbReference type="InterPro" id="IPR018376">
    <property type="entry name" value="Enoyl-CoA_hyd/isom_CS"/>
</dbReference>
<dbReference type="Gene3D" id="3.90.226.10">
    <property type="entry name" value="2-enoyl-CoA Hydratase, Chain A, domain 1"/>
    <property type="match status" value="1"/>
</dbReference>
<dbReference type="EC" id="4.2.1.17" evidence="3"/>
<sequence length="254" mass="27653">MASFSIEKHGHVALLQLTAAEKRNLLTPESALQIAAAVHQLSLDDELKVLCVMGTERAFCAGADLAVLQHAADGDGTELRQLYQAFSQVADSPLLTIALVNGPAVGAGMNLAMVCDIRLASKEAWFDSRFFQLALHPGGGHGWLLPQLIGWQQAMAMLFCGEKLSAEQAWQYGLVKEVLAVEQLLPRALAMTADLAAVPTALVRQTKSSMRQLVHCKEHSQAVEFEYQQQFYSLQQEAARQAVAALQQKLATKD</sequence>
<dbReference type="PROSITE" id="PS00166">
    <property type="entry name" value="ENOYL_COA_HYDRATASE"/>
    <property type="match status" value="1"/>
</dbReference>
<dbReference type="Pfam" id="PF00378">
    <property type="entry name" value="ECH_1"/>
    <property type="match status" value="1"/>
</dbReference>
<dbReference type="InterPro" id="IPR051053">
    <property type="entry name" value="ECH/Chromodomain_protein"/>
</dbReference>
<accession>A0A3P3QKV9</accession>
<comment type="similarity">
    <text evidence="1 2">Belongs to the enoyl-CoA hydratase/isomerase family.</text>
</comment>
<dbReference type="PANTHER" id="PTHR43684:SF4">
    <property type="entry name" value="ENOYL-COA HYDRATASE_ISOMERASE FAMILY PROTEIN (AFU_ORTHOLOGUE AFUA_1G01890)"/>
    <property type="match status" value="1"/>
</dbReference>
<protein>
    <submittedName>
        <fullName evidence="3">Enoyl-CoA hydratase</fullName>
        <ecNumber evidence="3">4.2.1.17</ecNumber>
    </submittedName>
</protein>
<dbReference type="PANTHER" id="PTHR43684">
    <property type="match status" value="1"/>
</dbReference>
<dbReference type="InterPro" id="IPR001753">
    <property type="entry name" value="Enoyl-CoA_hydra/iso"/>
</dbReference>
<dbReference type="SUPFAM" id="SSF52096">
    <property type="entry name" value="ClpP/crotonase"/>
    <property type="match status" value="1"/>
</dbReference>
<evidence type="ECO:0000256" key="2">
    <source>
        <dbReference type="RuleBase" id="RU003707"/>
    </source>
</evidence>
<dbReference type="InterPro" id="IPR029045">
    <property type="entry name" value="ClpP/crotonase-like_dom_sf"/>
</dbReference>
<dbReference type="RefSeq" id="WP_046518660.1">
    <property type="nucleotide sequence ID" value="NZ_LAVS01000003.1"/>
</dbReference>
<organism evidence="3 4">
    <name type="scientific">Rheinheimera mesophila</name>
    <dbReference type="NCBI Taxonomy" id="1547515"/>
    <lineage>
        <taxon>Bacteria</taxon>
        <taxon>Pseudomonadati</taxon>
        <taxon>Pseudomonadota</taxon>
        <taxon>Gammaproteobacteria</taxon>
        <taxon>Chromatiales</taxon>
        <taxon>Chromatiaceae</taxon>
        <taxon>Rheinheimera</taxon>
    </lineage>
</organism>
<keyword evidence="3" id="KW-0456">Lyase</keyword>
<name>A0A3P3QKV9_9GAMM</name>
<reference evidence="3 4" key="1">
    <citation type="submission" date="2018-11" db="EMBL/GenBank/DDBJ databases">
        <title>Draft genome analysis of Rheinheimera mesophila isolated from an industrial waste site.</title>
        <authorList>
            <person name="Yu Q."/>
            <person name="Qi Y."/>
            <person name="Zhang H."/>
            <person name="Lu Y."/>
            <person name="Pu J."/>
        </authorList>
    </citation>
    <scope>NUCLEOTIDE SEQUENCE [LARGE SCALE GENOMIC DNA]</scope>
    <source>
        <strain evidence="3 4">IITR13</strain>
    </source>
</reference>
<evidence type="ECO:0000313" key="3">
    <source>
        <dbReference type="EMBL" id="RRJ21003.1"/>
    </source>
</evidence>
<comment type="caution">
    <text evidence="3">The sequence shown here is derived from an EMBL/GenBank/DDBJ whole genome shotgun (WGS) entry which is preliminary data.</text>
</comment>
<dbReference type="EMBL" id="RRCF01000002">
    <property type="protein sequence ID" value="RRJ21003.1"/>
    <property type="molecule type" value="Genomic_DNA"/>
</dbReference>
<dbReference type="Proteomes" id="UP000276260">
    <property type="component" value="Unassembled WGS sequence"/>
</dbReference>
<dbReference type="CDD" id="cd06558">
    <property type="entry name" value="crotonase-like"/>
    <property type="match status" value="1"/>
</dbReference>
<proteinExistence type="inferred from homology"/>
<dbReference type="OrthoDB" id="9807606at2"/>
<evidence type="ECO:0000256" key="1">
    <source>
        <dbReference type="ARBA" id="ARBA00005254"/>
    </source>
</evidence>
<dbReference type="AlphaFoldDB" id="A0A3P3QKV9"/>